<keyword evidence="4 6" id="KW-0472">Membrane</keyword>
<dbReference type="GO" id="GO:0016020">
    <property type="term" value="C:membrane"/>
    <property type="evidence" value="ECO:0007669"/>
    <property type="project" value="UniProtKB-SubCell"/>
</dbReference>
<evidence type="ECO:0000256" key="5">
    <source>
        <dbReference type="SAM" id="MobiDB-lite"/>
    </source>
</evidence>
<comment type="subcellular location">
    <subcellularLocation>
        <location evidence="1">Membrane</location>
        <topology evidence="1">Multi-pass membrane protein</topology>
    </subcellularLocation>
</comment>
<gene>
    <name evidence="8" type="ORF">GGQ96_001773</name>
</gene>
<evidence type="ECO:0000259" key="7">
    <source>
        <dbReference type="Pfam" id="PF05154"/>
    </source>
</evidence>
<organism evidence="8 9">
    <name type="scientific">Sphingomonas abaci</name>
    <dbReference type="NCBI Taxonomy" id="237611"/>
    <lineage>
        <taxon>Bacteria</taxon>
        <taxon>Pseudomonadati</taxon>
        <taxon>Pseudomonadota</taxon>
        <taxon>Alphaproteobacteria</taxon>
        <taxon>Sphingomonadales</taxon>
        <taxon>Sphingomonadaceae</taxon>
        <taxon>Sphingomonas</taxon>
    </lineage>
</organism>
<reference evidence="8 9" key="1">
    <citation type="submission" date="2020-08" db="EMBL/GenBank/DDBJ databases">
        <title>Genomic Encyclopedia of Type Strains, Phase IV (KMG-IV): sequencing the most valuable type-strain genomes for metagenomic binning, comparative biology and taxonomic classification.</title>
        <authorList>
            <person name="Goeker M."/>
        </authorList>
    </citation>
    <scope>NUCLEOTIDE SEQUENCE [LARGE SCALE GENOMIC DNA]</scope>
    <source>
        <strain evidence="8 9">DSM 15867</strain>
    </source>
</reference>
<keyword evidence="3 6" id="KW-1133">Transmembrane helix</keyword>
<dbReference type="InterPro" id="IPR007829">
    <property type="entry name" value="TM2"/>
</dbReference>
<feature type="region of interest" description="Disordered" evidence="5">
    <location>
        <begin position="1"/>
        <end position="21"/>
    </location>
</feature>
<evidence type="ECO:0000313" key="8">
    <source>
        <dbReference type="EMBL" id="MBB4617645.1"/>
    </source>
</evidence>
<feature type="transmembrane region" description="Helical" evidence="6">
    <location>
        <begin position="112"/>
        <end position="134"/>
    </location>
</feature>
<evidence type="ECO:0000256" key="6">
    <source>
        <dbReference type="SAM" id="Phobius"/>
    </source>
</evidence>
<feature type="domain" description="TM2" evidence="7">
    <location>
        <begin position="83"/>
        <end position="137"/>
    </location>
</feature>
<dbReference type="Proteomes" id="UP000574769">
    <property type="component" value="Unassembled WGS sequence"/>
</dbReference>
<evidence type="ECO:0000256" key="4">
    <source>
        <dbReference type="ARBA" id="ARBA00023136"/>
    </source>
</evidence>
<keyword evidence="2 6" id="KW-0812">Transmembrane</keyword>
<feature type="transmembrane region" description="Helical" evidence="6">
    <location>
        <begin position="87"/>
        <end position="106"/>
    </location>
</feature>
<dbReference type="AlphaFoldDB" id="A0A7W7EZS2"/>
<comment type="caution">
    <text evidence="8">The sequence shown here is derived from an EMBL/GenBank/DDBJ whole genome shotgun (WGS) entry which is preliminary data.</text>
</comment>
<sequence length="155" mass="16545">MRGQILGVDRRTGEGLVSGDDGRRYTFRPDDWAHQGEPSVGAYVDFDAEQSRARSIFPVPAAPQAVAPPAVGAVAMPGGPVTDRNKYIAAILAFLFGTLGIHRFYLGRTGSGIAMLVLTCTVVGLLVTGLWALVDCIRHLVMSDAAFAARYPRKG</sequence>
<dbReference type="EMBL" id="JACHNY010000003">
    <property type="protein sequence ID" value="MBB4617645.1"/>
    <property type="molecule type" value="Genomic_DNA"/>
</dbReference>
<name>A0A7W7EZS2_9SPHN</name>
<evidence type="ECO:0000256" key="2">
    <source>
        <dbReference type="ARBA" id="ARBA00022692"/>
    </source>
</evidence>
<evidence type="ECO:0000313" key="9">
    <source>
        <dbReference type="Proteomes" id="UP000574769"/>
    </source>
</evidence>
<accession>A0A7W7EZS2</accession>
<evidence type="ECO:0000256" key="1">
    <source>
        <dbReference type="ARBA" id="ARBA00004141"/>
    </source>
</evidence>
<proteinExistence type="predicted"/>
<dbReference type="Pfam" id="PF05154">
    <property type="entry name" value="TM2"/>
    <property type="match status" value="1"/>
</dbReference>
<evidence type="ECO:0000256" key="3">
    <source>
        <dbReference type="ARBA" id="ARBA00022989"/>
    </source>
</evidence>
<dbReference type="RefSeq" id="WP_184113687.1">
    <property type="nucleotide sequence ID" value="NZ_JACHNY010000003.1"/>
</dbReference>
<protein>
    <recommendedName>
        <fullName evidence="7">TM2 domain-containing protein</fullName>
    </recommendedName>
</protein>
<keyword evidence="9" id="KW-1185">Reference proteome</keyword>